<dbReference type="InterPro" id="IPR000772">
    <property type="entry name" value="Ricin_B_lectin"/>
</dbReference>
<proteinExistence type="predicted"/>
<dbReference type="Pfam" id="PF14200">
    <property type="entry name" value="RicinB_lectin_2"/>
    <property type="match status" value="1"/>
</dbReference>
<gene>
    <name evidence="3" type="ORF">CON73_18195</name>
</gene>
<dbReference type="RefSeq" id="WP_098088122.1">
    <property type="nucleotide sequence ID" value="NZ_JBALMW010000329.1"/>
</dbReference>
<feature type="domain" description="Ricin B lectin" evidence="2">
    <location>
        <begin position="543"/>
        <end position="677"/>
    </location>
</feature>
<protein>
    <recommendedName>
        <fullName evidence="2">Ricin B lectin domain-containing protein</fullName>
    </recommendedName>
</protein>
<dbReference type="EMBL" id="NVOI01000070">
    <property type="protein sequence ID" value="PGG89214.1"/>
    <property type="molecule type" value="Genomic_DNA"/>
</dbReference>
<dbReference type="Pfam" id="PF00754">
    <property type="entry name" value="F5_F8_type_C"/>
    <property type="match status" value="1"/>
</dbReference>
<evidence type="ECO:0000313" key="4">
    <source>
        <dbReference type="Proteomes" id="UP000225320"/>
    </source>
</evidence>
<dbReference type="InterPro" id="IPR008979">
    <property type="entry name" value="Galactose-bd-like_sf"/>
</dbReference>
<dbReference type="InterPro" id="IPR011081">
    <property type="entry name" value="Big_4"/>
</dbReference>
<dbReference type="Gene3D" id="2.80.10.50">
    <property type="match status" value="2"/>
</dbReference>
<dbReference type="SUPFAM" id="SSF51445">
    <property type="entry name" value="(Trans)glycosidases"/>
    <property type="match status" value="1"/>
</dbReference>
<dbReference type="SMART" id="SM00458">
    <property type="entry name" value="RICIN"/>
    <property type="match status" value="1"/>
</dbReference>
<name>A0A2B7VY72_9BACI</name>
<evidence type="ECO:0000313" key="3">
    <source>
        <dbReference type="EMBL" id="PGG89214.1"/>
    </source>
</evidence>
<dbReference type="Gene3D" id="2.60.120.260">
    <property type="entry name" value="Galactose-binding domain-like"/>
    <property type="match status" value="1"/>
</dbReference>
<dbReference type="Pfam" id="PF14587">
    <property type="entry name" value="Glyco_hydr_30_2"/>
    <property type="match status" value="1"/>
</dbReference>
<dbReference type="InterPro" id="IPR039743">
    <property type="entry name" value="6GAL/EXGAL"/>
</dbReference>
<dbReference type="Pfam" id="PF07532">
    <property type="entry name" value="Big_4"/>
    <property type="match status" value="2"/>
</dbReference>
<comment type="caution">
    <text evidence="3">The sequence shown here is derived from an EMBL/GenBank/DDBJ whole genome shotgun (WGS) entry which is preliminary data.</text>
</comment>
<dbReference type="InterPro" id="IPR017853">
    <property type="entry name" value="GH"/>
</dbReference>
<dbReference type="Gene3D" id="3.20.20.80">
    <property type="entry name" value="Glycosidases"/>
    <property type="match status" value="1"/>
</dbReference>
<dbReference type="InterPro" id="IPR039514">
    <property type="entry name" value="6GAL-like"/>
</dbReference>
<keyword evidence="1" id="KW-0732">Signal</keyword>
<accession>A0A2B7VY72</accession>
<dbReference type="PANTHER" id="PTHR42767:SF1">
    <property type="entry name" value="ENDO-BETA-1,6-GALACTANASE-LIKE DOMAIN-CONTAINING PROTEIN"/>
    <property type="match status" value="1"/>
</dbReference>
<evidence type="ECO:0000259" key="2">
    <source>
        <dbReference type="SMART" id="SM00458"/>
    </source>
</evidence>
<dbReference type="Proteomes" id="UP000225320">
    <property type="component" value="Unassembled WGS sequence"/>
</dbReference>
<dbReference type="InterPro" id="IPR000421">
    <property type="entry name" value="FA58C"/>
</dbReference>
<dbReference type="AlphaFoldDB" id="A0A2B7VY72"/>
<dbReference type="PANTHER" id="PTHR42767">
    <property type="entry name" value="ENDO-BETA-1,6-GALACTANASE"/>
    <property type="match status" value="1"/>
</dbReference>
<reference evidence="3 4" key="1">
    <citation type="submission" date="2017-09" db="EMBL/GenBank/DDBJ databases">
        <title>Large-scale bioinformatics analysis of Bacillus genomes uncovers conserved roles of natural products in bacterial physiology.</title>
        <authorList>
            <consortium name="Agbiome Team Llc"/>
            <person name="Bleich R.M."/>
            <person name="Grubbs K.J."/>
            <person name="Santa Maria K.C."/>
            <person name="Allen S.E."/>
            <person name="Farag S."/>
            <person name="Shank E.A."/>
            <person name="Bowers A."/>
        </authorList>
    </citation>
    <scope>NUCLEOTIDE SEQUENCE [LARGE SCALE GENOMIC DNA]</scope>
    <source>
        <strain evidence="3 4">AFS094862</strain>
    </source>
</reference>
<dbReference type="CDD" id="cd00161">
    <property type="entry name" value="beta-trefoil_Ricin-like"/>
    <property type="match status" value="1"/>
</dbReference>
<evidence type="ECO:0000256" key="1">
    <source>
        <dbReference type="SAM" id="SignalP"/>
    </source>
</evidence>
<organism evidence="3 4">
    <name type="scientific">Bacillus toyonensis</name>
    <dbReference type="NCBI Taxonomy" id="155322"/>
    <lineage>
        <taxon>Bacteria</taxon>
        <taxon>Bacillati</taxon>
        <taxon>Bacillota</taxon>
        <taxon>Bacilli</taxon>
        <taxon>Bacillales</taxon>
        <taxon>Bacillaceae</taxon>
        <taxon>Bacillus</taxon>
        <taxon>Bacillus cereus group</taxon>
    </lineage>
</organism>
<dbReference type="SUPFAM" id="SSF49785">
    <property type="entry name" value="Galactose-binding domain-like"/>
    <property type="match status" value="1"/>
</dbReference>
<feature type="signal peptide" evidence="1">
    <location>
        <begin position="1"/>
        <end position="28"/>
    </location>
</feature>
<dbReference type="GO" id="GO:0004553">
    <property type="term" value="F:hydrolase activity, hydrolyzing O-glycosyl compounds"/>
    <property type="evidence" value="ECO:0007669"/>
    <property type="project" value="InterPro"/>
</dbReference>
<dbReference type="PROSITE" id="PS50231">
    <property type="entry name" value="RICIN_B_LECTIN"/>
    <property type="match status" value="1"/>
</dbReference>
<dbReference type="SUPFAM" id="SSF50370">
    <property type="entry name" value="Ricin B-like lectins"/>
    <property type="match status" value="1"/>
</dbReference>
<feature type="chain" id="PRO_5038465819" description="Ricin B lectin domain-containing protein" evidence="1">
    <location>
        <begin position="29"/>
        <end position="978"/>
    </location>
</feature>
<sequence length="978" mass="108614">MLLRDSKKVYKKLIVCSLVTGLAFGVLAPTTSKVFANDETVNKVNITQERIKLDPSYQHAPFDGWGTALAWFANITGGWPDNIKNELADALYSESGLNFDIARYNIGGGDSPETNPYMRKGGAVPGYWNRPAEYGPPNGSTENWTEQKNWWSPENPEHWNWSADANQRWWLQAAKARGVDTFEAFSNSAPYFMTQSGYVSGSWNGLGDNLKPDQYENFASYLTTVVGHLQEDMDIKFKTLSPVNEPYGAWAAKGRQEGSNWSAASQVKIINEVKKQLDEKRLSTSVSAMDDTSPWHFREDWEQYDSTARNNIGQLNVHTYNTSDRVAVRDIAKGIGKPLWMSENDLGHGGDGQNYDDIRPGLVLSEKIQADIQQLEPKAWVIWQAIEDEVNMNPQHENSNWGLIQVDFEPKDPSHVKINKNKKYYTMGNYSKFIRPGDQVINSNNQNTLAAIDSKNNSVVVVYTNSSSEEKSINVDLSGFESVKETSAATPYVTSAVDNLQRKEEIKISDKTLSTVVQPQSITTFVISGVSGVNKNNIFLNTHDKYKISSVNSGKVLDKGQDGKSIVQKNYDRDKESQQWSIQKVTNGYSTKEYYKIVDTASGNVLGVENGSAVEQKDDESTTNQKWMLSTYGNQEYTLINAQSGNLLDVSGGSTQEDAPVGVWKPNAGSNQVWKVVKAGIVEVEPVNVVVTKKKTAPEMPKEVTAVYSDGERVKKAVKWDSIDPKQYAKENTFMVKGTVEGTNIKAVANVTVSKIESIDSIKVKTILGKAPLMPQYVTAKLHNGTQEDVRVKWDPIDPAKYANLGEFTVKGSVPGSPVKAVGNVQVTKPALQNIALNPTGSGQEYPKASASFTGKYDKAANVNDGDISSVRWTNWDSNSWRPEDWVAIDFGHENTVSQLDFHFYDDKGGTRSPASLHLEYWDGKEWKVIEGTQSDVNMKEELTLRFAPIVTSQIRVVMKAVQGTCIAISEIMVWGQG</sequence>
<dbReference type="InterPro" id="IPR035992">
    <property type="entry name" value="Ricin_B-like_lectins"/>
</dbReference>